<proteinExistence type="predicted"/>
<protein>
    <submittedName>
        <fullName evidence="1">Uncharacterized protein</fullName>
    </submittedName>
</protein>
<sequence>EQDYYICSSESSPSGKPLWANVDNEGRISGGPEKKTVWSLHYLDKEKGICYFGHPESGGFGGVHPKERDIRRMEEPQHWVMKKADDGYIKELFAHVDKEFGRVRAFLFIAEGSLLNLAQVSVSATRHSWVFKPVNEK</sequence>
<dbReference type="AlphaFoldDB" id="A0A1J8Q845"/>
<name>A0A1J8Q845_9AGAM</name>
<feature type="non-terminal residue" evidence="1">
    <location>
        <position position="1"/>
    </location>
</feature>
<organism evidence="1 2">
    <name type="scientific">Rhizopogon vesiculosus</name>
    <dbReference type="NCBI Taxonomy" id="180088"/>
    <lineage>
        <taxon>Eukaryota</taxon>
        <taxon>Fungi</taxon>
        <taxon>Dikarya</taxon>
        <taxon>Basidiomycota</taxon>
        <taxon>Agaricomycotina</taxon>
        <taxon>Agaricomycetes</taxon>
        <taxon>Agaricomycetidae</taxon>
        <taxon>Boletales</taxon>
        <taxon>Suillineae</taxon>
        <taxon>Rhizopogonaceae</taxon>
        <taxon>Rhizopogon</taxon>
    </lineage>
</organism>
<dbReference type="EMBL" id="LVVM01005762">
    <property type="protein sequence ID" value="OJA09833.1"/>
    <property type="molecule type" value="Genomic_DNA"/>
</dbReference>
<comment type="caution">
    <text evidence="1">The sequence shown here is derived from an EMBL/GenBank/DDBJ whole genome shotgun (WGS) entry which is preliminary data.</text>
</comment>
<keyword evidence="2" id="KW-1185">Reference proteome</keyword>
<accession>A0A1J8Q845</accession>
<evidence type="ECO:0000313" key="2">
    <source>
        <dbReference type="Proteomes" id="UP000183567"/>
    </source>
</evidence>
<evidence type="ECO:0000313" key="1">
    <source>
        <dbReference type="EMBL" id="OJA09833.1"/>
    </source>
</evidence>
<gene>
    <name evidence="1" type="ORF">AZE42_12904</name>
</gene>
<dbReference type="Proteomes" id="UP000183567">
    <property type="component" value="Unassembled WGS sequence"/>
</dbReference>
<reference evidence="1 2" key="1">
    <citation type="submission" date="2016-03" db="EMBL/GenBank/DDBJ databases">
        <title>Comparative genomics of the ectomycorrhizal sister species Rhizopogon vinicolor and Rhizopogon vesiculosus (Basidiomycota: Boletales) reveals a divergence of the mating type B locus.</title>
        <authorList>
            <person name="Mujic A.B."/>
            <person name="Kuo A."/>
            <person name="Tritt A."/>
            <person name="Lipzen A."/>
            <person name="Chen C."/>
            <person name="Johnson J."/>
            <person name="Sharma A."/>
            <person name="Barry K."/>
            <person name="Grigoriev I.V."/>
            <person name="Spatafora J.W."/>
        </authorList>
    </citation>
    <scope>NUCLEOTIDE SEQUENCE [LARGE SCALE GENOMIC DNA]</scope>
    <source>
        <strain evidence="1 2">AM-OR11-056</strain>
    </source>
</reference>